<proteinExistence type="predicted"/>
<dbReference type="OrthoDB" id="6114926at2759"/>
<dbReference type="EMBL" id="CAJHNH020002107">
    <property type="protein sequence ID" value="CAG5125603.1"/>
    <property type="molecule type" value="Genomic_DNA"/>
</dbReference>
<accession>A0A8S3Z865</accession>
<organism evidence="1 2">
    <name type="scientific">Candidula unifasciata</name>
    <dbReference type="NCBI Taxonomy" id="100452"/>
    <lineage>
        <taxon>Eukaryota</taxon>
        <taxon>Metazoa</taxon>
        <taxon>Spiralia</taxon>
        <taxon>Lophotrochozoa</taxon>
        <taxon>Mollusca</taxon>
        <taxon>Gastropoda</taxon>
        <taxon>Heterobranchia</taxon>
        <taxon>Euthyneura</taxon>
        <taxon>Panpulmonata</taxon>
        <taxon>Eupulmonata</taxon>
        <taxon>Stylommatophora</taxon>
        <taxon>Helicina</taxon>
        <taxon>Helicoidea</taxon>
        <taxon>Geomitridae</taxon>
        <taxon>Candidula</taxon>
    </lineage>
</organism>
<reference evidence="1" key="1">
    <citation type="submission" date="2021-04" db="EMBL/GenBank/DDBJ databases">
        <authorList>
            <consortium name="Molecular Ecology Group"/>
        </authorList>
    </citation>
    <scope>NUCLEOTIDE SEQUENCE</scope>
</reference>
<sequence length="129" mass="14680">FVHTVQVLNCVENMEGDPEAEMFSIEVKKLVLPDGSTRTDVLLDTERTVRAEKERILREAEIPYPILYVMTVHGPNRSREVLEDSKFVEAYAEILAGGAEYVIHIEKKSSQVERPPRAVNPQLFNISLK</sequence>
<feature type="non-terminal residue" evidence="1">
    <location>
        <position position="129"/>
    </location>
</feature>
<comment type="caution">
    <text evidence="1">The sequence shown here is derived from an EMBL/GenBank/DDBJ whole genome shotgun (WGS) entry which is preliminary data.</text>
</comment>
<protein>
    <submittedName>
        <fullName evidence="1">Uncharacterized protein</fullName>
    </submittedName>
</protein>
<dbReference type="AlphaFoldDB" id="A0A8S3Z865"/>
<gene>
    <name evidence="1" type="ORF">CUNI_LOCUS11161</name>
</gene>
<dbReference type="Proteomes" id="UP000678393">
    <property type="component" value="Unassembled WGS sequence"/>
</dbReference>
<name>A0A8S3Z865_9EUPU</name>
<keyword evidence="2" id="KW-1185">Reference proteome</keyword>
<evidence type="ECO:0000313" key="1">
    <source>
        <dbReference type="EMBL" id="CAG5125603.1"/>
    </source>
</evidence>
<evidence type="ECO:0000313" key="2">
    <source>
        <dbReference type="Proteomes" id="UP000678393"/>
    </source>
</evidence>